<sequence>MTDRSHRTLYVTLMAIIAFTMLLAGCASTKEADKPGEPVSANADKDESAGQSKNVRIGFQKYGTVNILKAQETLEKRLESDGYKVTWTEFPGGPQLLEALNIGSIDIGHTGEAPPIFAQAAGAPLVYLAHEPASPASEGILVPKDSVIKSVADLKGKKVALNKGSNVHYLLVKALEKAGVQYEDITTVFLPPGDARVAFENGSVDAWVIWDPFLAAAQTATGGTLLTDGKDLVANHEFYLASRSYAENNQSVIDALKEELNNVDEWAKTHQKEVAEILSPQLGIDIPSLELASGRRAYGLQPIDDAVIEAQQKIADAFFALELIPTEIQVKDATLK</sequence>
<dbReference type="CDD" id="cd13557">
    <property type="entry name" value="PBP2_SsuA"/>
    <property type="match status" value="1"/>
</dbReference>
<protein>
    <submittedName>
        <fullName evidence="6">Sulfonate ABC transporter substrate-binding protein</fullName>
    </submittedName>
</protein>
<dbReference type="InterPro" id="IPR001638">
    <property type="entry name" value="Solute-binding_3/MltF_N"/>
</dbReference>
<evidence type="ECO:0000256" key="1">
    <source>
        <dbReference type="ARBA" id="ARBA00004418"/>
    </source>
</evidence>
<proteinExistence type="inferred from homology"/>
<keyword evidence="7" id="KW-1185">Reference proteome</keyword>
<dbReference type="PANTHER" id="PTHR30024:SF42">
    <property type="entry name" value="ALIPHATIC SULFONATES-BINDING PROTEIN-RELATED"/>
    <property type="match status" value="1"/>
</dbReference>
<gene>
    <name evidence="6" type="ORF">ACFFJ8_21010</name>
</gene>
<dbReference type="InterPro" id="IPR010067">
    <property type="entry name" value="ABC_SsuA_sub-bd"/>
</dbReference>
<keyword evidence="4" id="KW-0732">Signal</keyword>
<dbReference type="InterPro" id="IPR015168">
    <property type="entry name" value="SsuA/THI5"/>
</dbReference>
<comment type="subcellular location">
    <subcellularLocation>
        <location evidence="1">Periplasm</location>
    </subcellularLocation>
</comment>
<dbReference type="SUPFAM" id="SSF53850">
    <property type="entry name" value="Periplasmic binding protein-like II"/>
    <property type="match status" value="1"/>
</dbReference>
<organism evidence="6 7">
    <name type="scientific">Paenibacillus mendelii</name>
    <dbReference type="NCBI Taxonomy" id="206163"/>
    <lineage>
        <taxon>Bacteria</taxon>
        <taxon>Bacillati</taxon>
        <taxon>Bacillota</taxon>
        <taxon>Bacilli</taxon>
        <taxon>Bacillales</taxon>
        <taxon>Paenibacillaceae</taxon>
        <taxon>Paenibacillus</taxon>
    </lineage>
</organism>
<dbReference type="NCBIfam" id="NF008588">
    <property type="entry name" value="PRK11553.1"/>
    <property type="match status" value="1"/>
</dbReference>
<dbReference type="SMART" id="SM00062">
    <property type="entry name" value="PBPb"/>
    <property type="match status" value="1"/>
</dbReference>
<evidence type="ECO:0000313" key="6">
    <source>
        <dbReference type="EMBL" id="MFC0393837.1"/>
    </source>
</evidence>
<dbReference type="NCBIfam" id="TIGR01728">
    <property type="entry name" value="SsuA_fam"/>
    <property type="match status" value="1"/>
</dbReference>
<feature type="domain" description="Solute-binding protein family 3/N-terminal" evidence="5">
    <location>
        <begin position="54"/>
        <end position="277"/>
    </location>
</feature>
<evidence type="ECO:0000256" key="4">
    <source>
        <dbReference type="ARBA" id="ARBA00022729"/>
    </source>
</evidence>
<dbReference type="RefSeq" id="WP_204820501.1">
    <property type="nucleotide sequence ID" value="NZ_JANHOF010000013.1"/>
</dbReference>
<dbReference type="Gene3D" id="3.40.190.10">
    <property type="entry name" value="Periplasmic binding protein-like II"/>
    <property type="match status" value="2"/>
</dbReference>
<dbReference type="EMBL" id="JBHLVF010000034">
    <property type="protein sequence ID" value="MFC0393837.1"/>
    <property type="molecule type" value="Genomic_DNA"/>
</dbReference>
<comment type="caution">
    <text evidence="6">The sequence shown here is derived from an EMBL/GenBank/DDBJ whole genome shotgun (WGS) entry which is preliminary data.</text>
</comment>
<name>A0ABV6JD66_9BACL</name>
<evidence type="ECO:0000259" key="5">
    <source>
        <dbReference type="SMART" id="SM00062"/>
    </source>
</evidence>
<evidence type="ECO:0000256" key="2">
    <source>
        <dbReference type="ARBA" id="ARBA00010742"/>
    </source>
</evidence>
<evidence type="ECO:0000313" key="7">
    <source>
        <dbReference type="Proteomes" id="UP001589818"/>
    </source>
</evidence>
<dbReference type="PANTHER" id="PTHR30024">
    <property type="entry name" value="ALIPHATIC SULFONATES-BINDING PROTEIN-RELATED"/>
    <property type="match status" value="1"/>
</dbReference>
<comment type="similarity">
    <text evidence="2">Belongs to the bacterial solute-binding protein SsuA/TauA family.</text>
</comment>
<evidence type="ECO:0000256" key="3">
    <source>
        <dbReference type="ARBA" id="ARBA00022448"/>
    </source>
</evidence>
<dbReference type="PROSITE" id="PS51257">
    <property type="entry name" value="PROKAR_LIPOPROTEIN"/>
    <property type="match status" value="1"/>
</dbReference>
<dbReference type="Pfam" id="PF09084">
    <property type="entry name" value="NMT1"/>
    <property type="match status" value="1"/>
</dbReference>
<keyword evidence="3" id="KW-0813">Transport</keyword>
<reference evidence="6 7" key="1">
    <citation type="submission" date="2024-09" db="EMBL/GenBank/DDBJ databases">
        <authorList>
            <person name="Sun Q."/>
            <person name="Mori K."/>
        </authorList>
    </citation>
    <scope>NUCLEOTIDE SEQUENCE [LARGE SCALE GENOMIC DNA]</scope>
    <source>
        <strain evidence="6 7">CCM 4839</strain>
    </source>
</reference>
<accession>A0ABV6JD66</accession>
<dbReference type="Proteomes" id="UP001589818">
    <property type="component" value="Unassembled WGS sequence"/>
</dbReference>